<evidence type="ECO:0000256" key="4">
    <source>
        <dbReference type="ARBA" id="ARBA00022519"/>
    </source>
</evidence>
<dbReference type="PROSITE" id="PS51866">
    <property type="entry name" value="MOP"/>
    <property type="match status" value="1"/>
</dbReference>
<keyword evidence="13" id="KW-1185">Reference proteome</keyword>
<dbReference type="PROSITE" id="PS00211">
    <property type="entry name" value="ABC_TRANSPORTER_1"/>
    <property type="match status" value="1"/>
</dbReference>
<accession>A0ABQ6E5K4</accession>
<keyword evidence="3 9" id="KW-0500">Molybdenum</keyword>
<keyword evidence="7" id="KW-1278">Translocase</keyword>
<sequence length="359" mass="39657">MSRINAHFQVDHGDFNLDIKLSLPGQGVSALFGPSGSGKTSCLRAMAGLEKLPNSYFSIADEVWQDSEKDIFVPPYQREIGYVFQEASLFKHLNVRDNLNFGRQRIAPNKRNVDIDHICDILSLNALLDRPPASLSGGERQRVAIARALLTSPKLLLMDEPLSALDHSLKSEILPYLENLQQALSIPMIYVSHSPDEVARLADHIAIIDKGRLLKSGALAQVMLDAEVGTRFYDGRSSMLFAKVNAHQPEDYLTELAIDNLRLSVPQIDKPVNSKLRCRINAKDVSLCLTPAQYSSIGNVLAGIVINIEASDTLGERIICIKISAHQTLLAQITYASTKRLNLRQGSPIWAQIKSVVIL</sequence>
<dbReference type="InterPro" id="IPR004606">
    <property type="entry name" value="Mop_domain"/>
</dbReference>
<evidence type="ECO:0000256" key="2">
    <source>
        <dbReference type="ARBA" id="ARBA00022475"/>
    </source>
</evidence>
<dbReference type="GO" id="GO:0005524">
    <property type="term" value="F:ATP binding"/>
    <property type="evidence" value="ECO:0007669"/>
    <property type="project" value="UniProtKB-KW"/>
</dbReference>
<dbReference type="InterPro" id="IPR003439">
    <property type="entry name" value="ABC_transporter-like_ATP-bd"/>
</dbReference>
<dbReference type="InterPro" id="IPR017871">
    <property type="entry name" value="ABC_transporter-like_CS"/>
</dbReference>
<dbReference type="InterPro" id="IPR050334">
    <property type="entry name" value="Molybdenum_import_ModC"/>
</dbReference>
<dbReference type="Gene3D" id="3.40.50.300">
    <property type="entry name" value="P-loop containing nucleotide triphosphate hydrolases"/>
    <property type="match status" value="1"/>
</dbReference>
<evidence type="ECO:0000256" key="6">
    <source>
        <dbReference type="ARBA" id="ARBA00022840"/>
    </source>
</evidence>
<evidence type="ECO:0000256" key="9">
    <source>
        <dbReference type="PROSITE-ProRule" id="PRU01213"/>
    </source>
</evidence>
<feature type="domain" description="Mop" evidence="11">
    <location>
        <begin position="294"/>
        <end position="359"/>
    </location>
</feature>
<gene>
    <name evidence="12" type="primary">modC_2</name>
    <name evidence="12" type="ORF">GCM10007916_36010</name>
</gene>
<evidence type="ECO:0000256" key="5">
    <source>
        <dbReference type="ARBA" id="ARBA00022741"/>
    </source>
</evidence>
<name>A0ABQ6E5K4_9GAMM</name>
<keyword evidence="6 12" id="KW-0067">ATP-binding</keyword>
<evidence type="ECO:0000256" key="8">
    <source>
        <dbReference type="ARBA" id="ARBA00023136"/>
    </source>
</evidence>
<dbReference type="PROSITE" id="PS50893">
    <property type="entry name" value="ABC_TRANSPORTER_2"/>
    <property type="match status" value="1"/>
</dbReference>
<evidence type="ECO:0000313" key="12">
    <source>
        <dbReference type="EMBL" id="GLS92529.1"/>
    </source>
</evidence>
<dbReference type="RefSeq" id="WP_284205635.1">
    <property type="nucleotide sequence ID" value="NZ_BSPQ01000026.1"/>
</dbReference>
<dbReference type="Pfam" id="PF03459">
    <property type="entry name" value="TOBE"/>
    <property type="match status" value="1"/>
</dbReference>
<evidence type="ECO:0000313" key="13">
    <source>
        <dbReference type="Proteomes" id="UP001157353"/>
    </source>
</evidence>
<keyword evidence="2" id="KW-1003">Cell membrane</keyword>
<evidence type="ECO:0000259" key="10">
    <source>
        <dbReference type="PROSITE" id="PS50893"/>
    </source>
</evidence>
<protein>
    <submittedName>
        <fullName evidence="12">Molybdenum import ATP-binding protein ModC</fullName>
    </submittedName>
</protein>
<dbReference type="Proteomes" id="UP001157353">
    <property type="component" value="Unassembled WGS sequence"/>
</dbReference>
<evidence type="ECO:0000256" key="3">
    <source>
        <dbReference type="ARBA" id="ARBA00022505"/>
    </source>
</evidence>
<keyword evidence="4" id="KW-0997">Cell inner membrane</keyword>
<organism evidence="12 13">
    <name type="scientific">Psychromonas marina</name>
    <dbReference type="NCBI Taxonomy" id="88364"/>
    <lineage>
        <taxon>Bacteria</taxon>
        <taxon>Pseudomonadati</taxon>
        <taxon>Pseudomonadota</taxon>
        <taxon>Gammaproteobacteria</taxon>
        <taxon>Alteromonadales</taxon>
        <taxon>Psychromonadaceae</taxon>
        <taxon>Psychromonas</taxon>
    </lineage>
</organism>
<dbReference type="EMBL" id="BSPQ01000026">
    <property type="protein sequence ID" value="GLS92529.1"/>
    <property type="molecule type" value="Genomic_DNA"/>
</dbReference>
<keyword evidence="5" id="KW-0547">Nucleotide-binding</keyword>
<dbReference type="PANTHER" id="PTHR43514">
    <property type="entry name" value="ABC TRANSPORTER I FAMILY MEMBER 10"/>
    <property type="match status" value="1"/>
</dbReference>
<dbReference type="InterPro" id="IPR027417">
    <property type="entry name" value="P-loop_NTPase"/>
</dbReference>
<feature type="domain" description="ABC transporter" evidence="10">
    <location>
        <begin position="1"/>
        <end position="235"/>
    </location>
</feature>
<evidence type="ECO:0000256" key="7">
    <source>
        <dbReference type="ARBA" id="ARBA00022967"/>
    </source>
</evidence>
<dbReference type="Pfam" id="PF00005">
    <property type="entry name" value="ABC_tran"/>
    <property type="match status" value="1"/>
</dbReference>
<evidence type="ECO:0000259" key="11">
    <source>
        <dbReference type="PROSITE" id="PS51866"/>
    </source>
</evidence>
<dbReference type="NCBIfam" id="TIGR02142">
    <property type="entry name" value="modC_ABC"/>
    <property type="match status" value="1"/>
</dbReference>
<dbReference type="SMART" id="SM00382">
    <property type="entry name" value="AAA"/>
    <property type="match status" value="1"/>
</dbReference>
<keyword evidence="1" id="KW-0813">Transport</keyword>
<dbReference type="SUPFAM" id="SSF52540">
    <property type="entry name" value="P-loop containing nucleoside triphosphate hydrolases"/>
    <property type="match status" value="1"/>
</dbReference>
<dbReference type="InterPro" id="IPR005116">
    <property type="entry name" value="Transp-assoc_OB_typ1"/>
</dbReference>
<keyword evidence="8" id="KW-0472">Membrane</keyword>
<dbReference type="InterPro" id="IPR008995">
    <property type="entry name" value="Mo/tungstate-bd_C_term_dom"/>
</dbReference>
<dbReference type="Gene3D" id="2.40.50.100">
    <property type="match status" value="1"/>
</dbReference>
<reference evidence="13" key="1">
    <citation type="journal article" date="2019" name="Int. J. Syst. Evol. Microbiol.">
        <title>The Global Catalogue of Microorganisms (GCM) 10K type strain sequencing project: providing services to taxonomists for standard genome sequencing and annotation.</title>
        <authorList>
            <consortium name="The Broad Institute Genomics Platform"/>
            <consortium name="The Broad Institute Genome Sequencing Center for Infectious Disease"/>
            <person name="Wu L."/>
            <person name="Ma J."/>
        </authorList>
    </citation>
    <scope>NUCLEOTIDE SEQUENCE [LARGE SCALE GENOMIC DNA]</scope>
    <source>
        <strain evidence="13">NBRC 103166</strain>
    </source>
</reference>
<dbReference type="InterPro" id="IPR011868">
    <property type="entry name" value="ModC_ABC_ATP-bd"/>
</dbReference>
<proteinExistence type="predicted"/>
<dbReference type="InterPro" id="IPR003593">
    <property type="entry name" value="AAA+_ATPase"/>
</dbReference>
<dbReference type="SUPFAM" id="SSF50331">
    <property type="entry name" value="MOP-like"/>
    <property type="match status" value="1"/>
</dbReference>
<comment type="caution">
    <text evidence="12">The sequence shown here is derived from an EMBL/GenBank/DDBJ whole genome shotgun (WGS) entry which is preliminary data.</text>
</comment>
<evidence type="ECO:0000256" key="1">
    <source>
        <dbReference type="ARBA" id="ARBA00022448"/>
    </source>
</evidence>
<dbReference type="PANTHER" id="PTHR43514:SF10">
    <property type="entry name" value="MOLYBDENUM IMPORT ATP-BINDING PROTEIN MODC 2"/>
    <property type="match status" value="1"/>
</dbReference>